<protein>
    <submittedName>
        <fullName evidence="1">Uncharacterized protein</fullName>
    </submittedName>
</protein>
<name>A0A0F9Q4E1_9ZZZZ</name>
<organism evidence="1">
    <name type="scientific">marine sediment metagenome</name>
    <dbReference type="NCBI Taxonomy" id="412755"/>
    <lineage>
        <taxon>unclassified sequences</taxon>
        <taxon>metagenomes</taxon>
        <taxon>ecological metagenomes</taxon>
    </lineage>
</organism>
<reference evidence="1" key="1">
    <citation type="journal article" date="2015" name="Nature">
        <title>Complex archaea that bridge the gap between prokaryotes and eukaryotes.</title>
        <authorList>
            <person name="Spang A."/>
            <person name="Saw J.H."/>
            <person name="Jorgensen S.L."/>
            <person name="Zaremba-Niedzwiedzka K."/>
            <person name="Martijn J."/>
            <person name="Lind A.E."/>
            <person name="van Eijk R."/>
            <person name="Schleper C."/>
            <person name="Guy L."/>
            <person name="Ettema T.J."/>
        </authorList>
    </citation>
    <scope>NUCLEOTIDE SEQUENCE</scope>
</reference>
<comment type="caution">
    <text evidence="1">The sequence shown here is derived from an EMBL/GenBank/DDBJ whole genome shotgun (WGS) entry which is preliminary data.</text>
</comment>
<gene>
    <name evidence="1" type="ORF">LCGC14_0764200</name>
</gene>
<dbReference type="AlphaFoldDB" id="A0A0F9Q4E1"/>
<proteinExistence type="predicted"/>
<dbReference type="EMBL" id="LAZR01001899">
    <property type="protein sequence ID" value="KKN37359.1"/>
    <property type="molecule type" value="Genomic_DNA"/>
</dbReference>
<evidence type="ECO:0000313" key="1">
    <source>
        <dbReference type="EMBL" id="KKN37359.1"/>
    </source>
</evidence>
<sequence>MKPDHKYYPKTIQQKLGYLVEECGEVQAAVGKALRWGLESYNPDLPEEERETNREWILRELKDLEQAISIVKGGLK</sequence>
<accession>A0A0F9Q4E1</accession>